<dbReference type="InterPro" id="IPR036961">
    <property type="entry name" value="Kinesin_motor_dom_sf"/>
</dbReference>
<dbReference type="SUPFAM" id="SSF52540">
    <property type="entry name" value="P-loop containing nucleoside triphosphate hydrolases"/>
    <property type="match status" value="1"/>
</dbReference>
<dbReference type="Pfam" id="PF00063">
    <property type="entry name" value="Myosin_head"/>
    <property type="match status" value="1"/>
</dbReference>
<evidence type="ECO:0000256" key="5">
    <source>
        <dbReference type="ARBA" id="ARBA00023203"/>
    </source>
</evidence>
<dbReference type="Proteomes" id="UP001363151">
    <property type="component" value="Unassembled WGS sequence"/>
</dbReference>
<feature type="binding site" evidence="6">
    <location>
        <begin position="117"/>
        <end position="124"/>
    </location>
    <ligand>
        <name>ATP</name>
        <dbReference type="ChEBI" id="CHEBI:30616"/>
    </ligand>
</feature>
<evidence type="ECO:0000256" key="2">
    <source>
        <dbReference type="ARBA" id="ARBA00022840"/>
    </source>
</evidence>
<feature type="region of interest" description="Actin-binding" evidence="6">
    <location>
        <begin position="581"/>
        <end position="603"/>
    </location>
</feature>
<reference evidence="8 9" key="1">
    <citation type="submission" date="2024-03" db="EMBL/GenBank/DDBJ databases">
        <title>Aureococcus anophagefferens CCMP1851 and Kratosvirus quantuckense: Draft genome of a second virus-susceptible host strain in the model system.</title>
        <authorList>
            <person name="Chase E."/>
            <person name="Truchon A.R."/>
            <person name="Schepens W."/>
            <person name="Wilhelm S.W."/>
        </authorList>
    </citation>
    <scope>NUCLEOTIDE SEQUENCE [LARGE SCALE GENOMIC DNA]</scope>
    <source>
        <strain evidence="8 9">CCMP1851</strain>
    </source>
</reference>
<dbReference type="Gene3D" id="1.20.5.4820">
    <property type="match status" value="1"/>
</dbReference>
<sequence>MAPSAKLSPGEEKDFQRDTTKISDLVLLDEISSKGITSELSARYRRGEMYTCIGPVLIAVNPYKLLEKQGSIYRDGVARFYYDKTPLEVTPHVYSVAAEALKGMRSKRQNQCVLVSGESGAGKTETAKQLMQFVAIISGGGATLEATKQQLLDSNPVLEAFGNAQTVRNDNSSRFGKYMELSFDFKGDVEGGTVSNYLLEKSRIVGHGAGERGFHIFHMLTLGADAKLREALSGLGAPPAYAFLMNEDKRVPKVDDAKEFELWKAATTSVLAGIGYDAEDEREVLSLVAFVLALGELEFEDHGDDRAATAKDPSKLERAATLAGLTGGALGTALTSRTLSKRGGRSSVQMLDAAEARLTTLTLAKETYKRLFDWVVRQINQAILPAHAATSIGILDIFGFEIFDANGFEQFCINYVNEKLQQYFIELTLKAEQEEYAAEGVPWQDIEYFDNKVVCDLIEAKKPTLGVLALLDEAGAFKGADTAKLMTKFDQQLKGKFGGHFHPSTNLNLRTTFTIKHYAGDVDYKADDFLDKNADSMFNDLIDTMNSSGAALPKALFEDGRTAEERAKRPPSVSVQFKGQVNELMAALHACNPNYIRCIKPNDEKKPGLAVEDRIDHQVTYLGLVENVRVCVRVRRAGFAFRMEYGAFAERFKMTSAATWPVVPGDARAASVAIVSAVDPAPRLKHVAGAAPPPLEETTGYVLGKTKIFIKEPRAIFALEGRRNACLARVVSHFLAGPARMKRAKNYLAFCKAKATRLAARARARLAVKAKEKAYAANQLMQSQARSYLDYKVVKGMKKQFRGKPPRYWANKIARVARGYATRGLLDKALVDKCKAAMRRVRDHAYARVLQPMARSFVACKRLAARERSDFDATKALLDAEAGIPVVRHVKGSLLKPSHGEDDTLSIVDGSLATKARSMFNSEKHLVPLGDVTAITKGWAGSTIFPKSKDANAQTDVPKSIFIPAKRVKDGKVVHENELAVVLGTKKLADSVFRTLYIVKHGAAVVSWRMVHARPSKIKRVGDTFVVEPAAW</sequence>
<dbReference type="PANTHER" id="PTHR13140">
    <property type="entry name" value="MYOSIN"/>
    <property type="match status" value="1"/>
</dbReference>
<gene>
    <name evidence="8" type="ORF">SO694_00017483</name>
</gene>
<dbReference type="Gene3D" id="1.20.120.720">
    <property type="entry name" value="Myosin VI head, motor domain, U50 subdomain"/>
    <property type="match status" value="1"/>
</dbReference>
<dbReference type="Gene3D" id="1.20.58.530">
    <property type="match status" value="1"/>
</dbReference>
<accession>A0ABR1G2H3</accession>
<keyword evidence="1 6" id="KW-0547">Nucleotide-binding</keyword>
<evidence type="ECO:0000256" key="4">
    <source>
        <dbReference type="ARBA" id="ARBA00023175"/>
    </source>
</evidence>
<comment type="similarity">
    <text evidence="6">Belongs to the TRAFAC class myosin-kinesin ATPase superfamily. Myosin family.</text>
</comment>
<feature type="domain" description="Myosin motor" evidence="7">
    <location>
        <begin position="20"/>
        <end position="724"/>
    </location>
</feature>
<dbReference type="PRINTS" id="PR00193">
    <property type="entry name" value="MYOSINHEAVY"/>
</dbReference>
<name>A0ABR1G2H3_AURAN</name>
<proteinExistence type="inferred from homology"/>
<dbReference type="SMART" id="SM00242">
    <property type="entry name" value="MYSc"/>
    <property type="match status" value="1"/>
</dbReference>
<dbReference type="InterPro" id="IPR001609">
    <property type="entry name" value="Myosin_head_motor_dom-like"/>
</dbReference>
<dbReference type="EMBL" id="JBBJCI010000142">
    <property type="protein sequence ID" value="KAK7242545.1"/>
    <property type="molecule type" value="Genomic_DNA"/>
</dbReference>
<dbReference type="Gene3D" id="1.10.10.820">
    <property type="match status" value="1"/>
</dbReference>
<dbReference type="Gene3D" id="3.40.850.10">
    <property type="entry name" value="Kinesin motor domain"/>
    <property type="match status" value="1"/>
</dbReference>
<evidence type="ECO:0000256" key="3">
    <source>
        <dbReference type="ARBA" id="ARBA00023123"/>
    </source>
</evidence>
<organism evidence="8 9">
    <name type="scientific">Aureococcus anophagefferens</name>
    <name type="common">Harmful bloom alga</name>
    <dbReference type="NCBI Taxonomy" id="44056"/>
    <lineage>
        <taxon>Eukaryota</taxon>
        <taxon>Sar</taxon>
        <taxon>Stramenopiles</taxon>
        <taxon>Ochrophyta</taxon>
        <taxon>Pelagophyceae</taxon>
        <taxon>Pelagomonadales</taxon>
        <taxon>Pelagomonadaceae</taxon>
        <taxon>Aureococcus</taxon>
    </lineage>
</organism>
<keyword evidence="2 6" id="KW-0067">ATP-binding</keyword>
<evidence type="ECO:0000313" key="9">
    <source>
        <dbReference type="Proteomes" id="UP001363151"/>
    </source>
</evidence>
<keyword evidence="5 6" id="KW-0009">Actin-binding</keyword>
<dbReference type="PANTHER" id="PTHR13140:SF679">
    <property type="entry name" value="UNCONVENTIONAL MYOSIN IC"/>
    <property type="match status" value="1"/>
</dbReference>
<evidence type="ECO:0000313" key="8">
    <source>
        <dbReference type="EMBL" id="KAK7242545.1"/>
    </source>
</evidence>
<dbReference type="PROSITE" id="PS51456">
    <property type="entry name" value="MYOSIN_MOTOR"/>
    <property type="match status" value="1"/>
</dbReference>
<keyword evidence="9" id="KW-1185">Reference proteome</keyword>
<dbReference type="InterPro" id="IPR027417">
    <property type="entry name" value="P-loop_NTPase"/>
</dbReference>
<evidence type="ECO:0000256" key="6">
    <source>
        <dbReference type="PROSITE-ProRule" id="PRU00782"/>
    </source>
</evidence>
<keyword evidence="3 6" id="KW-0518">Myosin</keyword>
<evidence type="ECO:0000256" key="1">
    <source>
        <dbReference type="ARBA" id="ARBA00022741"/>
    </source>
</evidence>
<evidence type="ECO:0000259" key="7">
    <source>
        <dbReference type="PROSITE" id="PS51456"/>
    </source>
</evidence>
<keyword evidence="4 6" id="KW-0505">Motor protein</keyword>
<comment type="caution">
    <text evidence="8">The sequence shown here is derived from an EMBL/GenBank/DDBJ whole genome shotgun (WGS) entry which is preliminary data.</text>
</comment>
<protein>
    <submittedName>
        <fullName evidence="8">Myosin-like protein</fullName>
    </submittedName>
</protein>